<dbReference type="RefSeq" id="WP_379838534.1">
    <property type="nucleotide sequence ID" value="NZ_JBHRYQ010000001.1"/>
</dbReference>
<dbReference type="Pfam" id="PF12833">
    <property type="entry name" value="HTH_18"/>
    <property type="match status" value="1"/>
</dbReference>
<dbReference type="PROSITE" id="PS01124">
    <property type="entry name" value="HTH_ARAC_FAMILY_2"/>
    <property type="match status" value="1"/>
</dbReference>
<comment type="caution">
    <text evidence="5">The sequence shown here is derived from an EMBL/GenBank/DDBJ whole genome shotgun (WGS) entry which is preliminary data.</text>
</comment>
<keyword evidence="3" id="KW-0804">Transcription</keyword>
<feature type="domain" description="HTH araC/xylS-type" evidence="4">
    <location>
        <begin position="181"/>
        <end position="278"/>
    </location>
</feature>
<dbReference type="InterPro" id="IPR003313">
    <property type="entry name" value="AraC-bd"/>
</dbReference>
<evidence type="ECO:0000256" key="2">
    <source>
        <dbReference type="ARBA" id="ARBA00023125"/>
    </source>
</evidence>
<dbReference type="PROSITE" id="PS00041">
    <property type="entry name" value="HTH_ARAC_FAMILY_1"/>
    <property type="match status" value="1"/>
</dbReference>
<dbReference type="SMART" id="SM00342">
    <property type="entry name" value="HTH_ARAC"/>
    <property type="match status" value="1"/>
</dbReference>
<evidence type="ECO:0000256" key="1">
    <source>
        <dbReference type="ARBA" id="ARBA00023015"/>
    </source>
</evidence>
<evidence type="ECO:0000313" key="6">
    <source>
        <dbReference type="Proteomes" id="UP001595616"/>
    </source>
</evidence>
<dbReference type="Gene3D" id="1.10.10.60">
    <property type="entry name" value="Homeodomain-like"/>
    <property type="match status" value="2"/>
</dbReference>
<dbReference type="InterPro" id="IPR009057">
    <property type="entry name" value="Homeodomain-like_sf"/>
</dbReference>
<keyword evidence="2" id="KW-0238">DNA-binding</keyword>
<reference evidence="6" key="1">
    <citation type="journal article" date="2019" name="Int. J. Syst. Evol. Microbiol.">
        <title>The Global Catalogue of Microorganisms (GCM) 10K type strain sequencing project: providing services to taxonomists for standard genome sequencing and annotation.</title>
        <authorList>
            <consortium name="The Broad Institute Genomics Platform"/>
            <consortium name="The Broad Institute Genome Sequencing Center for Infectious Disease"/>
            <person name="Wu L."/>
            <person name="Ma J."/>
        </authorList>
    </citation>
    <scope>NUCLEOTIDE SEQUENCE [LARGE SCALE GENOMIC DNA]</scope>
    <source>
        <strain evidence="6">CECT 7956</strain>
    </source>
</reference>
<dbReference type="Proteomes" id="UP001595616">
    <property type="component" value="Unassembled WGS sequence"/>
</dbReference>
<dbReference type="InterPro" id="IPR011051">
    <property type="entry name" value="RmlC_Cupin_sf"/>
</dbReference>
<dbReference type="InterPro" id="IPR018060">
    <property type="entry name" value="HTH_AraC"/>
</dbReference>
<evidence type="ECO:0000259" key="4">
    <source>
        <dbReference type="PROSITE" id="PS01124"/>
    </source>
</evidence>
<dbReference type="PANTHER" id="PTHR43280">
    <property type="entry name" value="ARAC-FAMILY TRANSCRIPTIONAL REGULATOR"/>
    <property type="match status" value="1"/>
</dbReference>
<evidence type="ECO:0000313" key="5">
    <source>
        <dbReference type="EMBL" id="MFC3811695.1"/>
    </source>
</evidence>
<keyword evidence="6" id="KW-1185">Reference proteome</keyword>
<dbReference type="InterPro" id="IPR018062">
    <property type="entry name" value="HTH_AraC-typ_CS"/>
</dbReference>
<accession>A0ABV7YXD4</accession>
<dbReference type="EMBL" id="JBHRYQ010000001">
    <property type="protein sequence ID" value="MFC3811695.1"/>
    <property type="molecule type" value="Genomic_DNA"/>
</dbReference>
<keyword evidence="1" id="KW-0805">Transcription regulation</keyword>
<dbReference type="Pfam" id="PF02311">
    <property type="entry name" value="AraC_binding"/>
    <property type="match status" value="1"/>
</dbReference>
<organism evidence="5 6">
    <name type="scientific">Lacihabitans lacunae</name>
    <dbReference type="NCBI Taxonomy" id="1028214"/>
    <lineage>
        <taxon>Bacteria</taxon>
        <taxon>Pseudomonadati</taxon>
        <taxon>Bacteroidota</taxon>
        <taxon>Cytophagia</taxon>
        <taxon>Cytophagales</taxon>
        <taxon>Leadbetterellaceae</taxon>
        <taxon>Lacihabitans</taxon>
    </lineage>
</organism>
<gene>
    <name evidence="5" type="ORF">ACFOOI_13615</name>
</gene>
<evidence type="ECO:0000256" key="3">
    <source>
        <dbReference type="ARBA" id="ARBA00023163"/>
    </source>
</evidence>
<dbReference type="PRINTS" id="PR00032">
    <property type="entry name" value="HTHARAC"/>
</dbReference>
<dbReference type="PANTHER" id="PTHR43280:SF27">
    <property type="entry name" value="TRANSCRIPTIONAL REGULATOR MTLR"/>
    <property type="match status" value="1"/>
</dbReference>
<dbReference type="InterPro" id="IPR014710">
    <property type="entry name" value="RmlC-like_jellyroll"/>
</dbReference>
<dbReference type="SUPFAM" id="SSF46689">
    <property type="entry name" value="Homeodomain-like"/>
    <property type="match status" value="2"/>
</dbReference>
<name>A0ABV7YXD4_9BACT</name>
<dbReference type="Gene3D" id="2.60.120.10">
    <property type="entry name" value="Jelly Rolls"/>
    <property type="match status" value="1"/>
</dbReference>
<dbReference type="InterPro" id="IPR020449">
    <property type="entry name" value="Tscrpt_reg_AraC-type_HTH"/>
</dbReference>
<sequence length="286" mass="33572">MKVEFEKIAPDQGSSFKLIHWRSQDDRFFWHQHPQYEIIYVKKGSGKLHVGNHLGQYTEGEVMFIGPNLPHSGLGYGVIGKREDIIVQLDENFLGQDFMNAPEMVHVKKMFERAIYGIIFRGEARKKIGKKIEGLLNKSGLERLILLMEIIRLMSETSDIQILNDLDSRFAFRHQDEERIDRIYTFVENHHQAEINIEEVATLTNLTVPSFCRYFKKMTNMTFTDFLNEFRINKACKLLHDEMSISQVCFESGFNNISHFNKTFKNQKGQSPRDYRNEIRLMENPN</sequence>
<proteinExistence type="predicted"/>
<dbReference type="SUPFAM" id="SSF51182">
    <property type="entry name" value="RmlC-like cupins"/>
    <property type="match status" value="1"/>
</dbReference>
<protein>
    <submittedName>
        <fullName evidence="5">Helix-turn-helix domain-containing protein</fullName>
    </submittedName>
</protein>